<keyword evidence="1" id="KW-0812">Transmembrane</keyword>
<name>A0A3D9KSK9_9BACL</name>
<dbReference type="Proteomes" id="UP000256977">
    <property type="component" value="Unassembled WGS sequence"/>
</dbReference>
<accession>A0A3D9KSK9</accession>
<dbReference type="InterPro" id="IPR043751">
    <property type="entry name" value="DUF5696"/>
</dbReference>
<protein>
    <submittedName>
        <fullName evidence="2">Uncharacterized protein</fullName>
    </submittedName>
</protein>
<dbReference type="Pfam" id="PF18952">
    <property type="entry name" value="DUF5696"/>
    <property type="match status" value="1"/>
</dbReference>
<proteinExistence type="predicted"/>
<evidence type="ECO:0000256" key="1">
    <source>
        <dbReference type="SAM" id="Phobius"/>
    </source>
</evidence>
<reference evidence="2 3" key="1">
    <citation type="submission" date="2018-07" db="EMBL/GenBank/DDBJ databases">
        <title>Genomic Encyclopedia of Type Strains, Phase III (KMG-III): the genomes of soil and plant-associated and newly described type strains.</title>
        <authorList>
            <person name="Whitman W."/>
        </authorList>
    </citation>
    <scope>NUCLEOTIDE SEQUENCE [LARGE SCALE GENOMIC DNA]</scope>
    <source>
        <strain evidence="2 3">CECT 7287</strain>
    </source>
</reference>
<evidence type="ECO:0000313" key="2">
    <source>
        <dbReference type="EMBL" id="RED89046.1"/>
    </source>
</evidence>
<organism evidence="2 3">
    <name type="scientific">Cohnella phaseoli</name>
    <dbReference type="NCBI Taxonomy" id="456490"/>
    <lineage>
        <taxon>Bacteria</taxon>
        <taxon>Bacillati</taxon>
        <taxon>Bacillota</taxon>
        <taxon>Bacilli</taxon>
        <taxon>Bacillales</taxon>
        <taxon>Paenibacillaceae</taxon>
        <taxon>Cohnella</taxon>
    </lineage>
</organism>
<keyword evidence="1" id="KW-1133">Transmembrane helix</keyword>
<dbReference type="Gene3D" id="3.20.20.80">
    <property type="entry name" value="Glycosidases"/>
    <property type="match status" value="1"/>
</dbReference>
<dbReference type="RefSeq" id="WP_116058521.1">
    <property type="nucleotide sequence ID" value="NZ_QRDZ01000001.1"/>
</dbReference>
<evidence type="ECO:0000313" key="3">
    <source>
        <dbReference type="Proteomes" id="UP000256977"/>
    </source>
</evidence>
<keyword evidence="1" id="KW-0472">Membrane</keyword>
<sequence>MFDKAKKIFDRKYWKKGVAAAVILILIVVGTVWWMNRPQSVNVNSDIQSKADAAAFFSGLDVTADLPKGESRNFDGVPWFKAYEQKKTALWFDPKSGQVAVEDKSNGKIWRSNPDSAALAKDTTKGLWRSHLESPLVLSYFNAERTLIKDTNLKEFPTTVKWQSIDEGVALMYVVEELGFQFYVEYRLEDDQLVARIPELGILETKESLLMELHLLPFMGASLNGTEGYLLVPDGPGGLIRFNKADLDLINAYNYPVYGYDWSIPASTPSTRRTSVSYPVFGLNSGQGGYVAVIEEGAARANIIATPAGISTQFNETHAKFVYRRMYNQPTGLTSSILSYEKTKPYEAVSVRYIFLDQMDADYVGMAQAYRDYLMSHRKIERLNPNVKQSPLQLQFIIGAGEANPLGEKLRIATSFKQVEEIVRSLASQGVTNVEVGLAGWQSGGDPGNLPKRFPMEEKAGGEEGLRNLIADLREQGIQVNLNDRLDSASNSRNNGFSPDEDGIQSIVGTPLIYSNAADEIIYKISPVRNVQKYLPDLIENWKGLGVESVNLVNMGTDLNSDFHPKRKISREQSLSYSLQMTDTVRQALGNVKVSGGFDYLLGHVDHMFDFPLEYNYDLIVDEQVPFYPIAVHGLVPYSSGPANLREDQAVQFLRDIEYGAVPRFTLTSEDPRLLKRTSYENLFSSQYEVLEQRIVAEYEALSKTGARNSFITGHDKLAEGVFETTYENGRKVRVNYNEVPYRGEGFTIEPMFYQVAGEGGR</sequence>
<gene>
    <name evidence="2" type="ORF">DFP98_10116</name>
</gene>
<dbReference type="AlphaFoldDB" id="A0A3D9KSK9"/>
<comment type="caution">
    <text evidence="2">The sequence shown here is derived from an EMBL/GenBank/DDBJ whole genome shotgun (WGS) entry which is preliminary data.</text>
</comment>
<keyword evidence="3" id="KW-1185">Reference proteome</keyword>
<dbReference type="OrthoDB" id="9793135at2"/>
<dbReference type="EMBL" id="QRDZ01000001">
    <property type="protein sequence ID" value="RED89046.1"/>
    <property type="molecule type" value="Genomic_DNA"/>
</dbReference>
<feature type="transmembrane region" description="Helical" evidence="1">
    <location>
        <begin position="17"/>
        <end position="35"/>
    </location>
</feature>